<dbReference type="RefSeq" id="WP_041932056.1">
    <property type="nucleotide sequence ID" value="NZ_JAPXIC010000032.1"/>
</dbReference>
<sequence length="197" mass="22217">MINFYAIFKIVKAMESLVIKSTLSILILIAPSLAMAEASVMENTPAEYEKAINELKFAKSIECFFPQGVTTNWQGKSMKLEEDRFSNAFHFDNIDVLNKKQARVIGNAGATDARAFMSPTGITFIEITDIGNFTYTTVFPSYLGTKKINFEPQKDIFLYQKAYIAVFSRHIYAPIIGAMPSQYYGFCRILEQISPGR</sequence>
<evidence type="ECO:0000313" key="1">
    <source>
        <dbReference type="EMBL" id="MCZ4718692.1"/>
    </source>
</evidence>
<dbReference type="EMBL" id="JAPXIC010000032">
    <property type="protein sequence ID" value="MCZ4718692.1"/>
    <property type="molecule type" value="Genomic_DNA"/>
</dbReference>
<accession>A0AAP3HCN8</accession>
<dbReference type="AlphaFoldDB" id="A0AAP3HCN8"/>
<comment type="caution">
    <text evidence="1">The sequence shown here is derived from an EMBL/GenBank/DDBJ whole genome shotgun (WGS) entry which is preliminary data.</text>
</comment>
<name>A0AAP3HCN8_LEGPN</name>
<evidence type="ECO:0000313" key="2">
    <source>
        <dbReference type="Proteomes" id="UP001071279"/>
    </source>
</evidence>
<dbReference type="Proteomes" id="UP001071279">
    <property type="component" value="Unassembled WGS sequence"/>
</dbReference>
<proteinExistence type="predicted"/>
<protein>
    <submittedName>
        <fullName evidence="1">Uncharacterized protein</fullName>
    </submittedName>
</protein>
<gene>
    <name evidence="1" type="ORF">O6C86_05605</name>
</gene>
<reference evidence="1" key="1">
    <citation type="submission" date="2022-12" db="EMBL/GenBank/DDBJ databases">
        <title>Comparative genomics of Legionella pneumophila isolates from the West Bank and Germany support molecular epidemiology of Legionnaires disease.</title>
        <authorList>
            <person name="Zayed A.R."/>
            <person name="Bitar D.M."/>
            <person name="Steinert M."/>
            <person name="Lueck C."/>
            <person name="Brettar I."/>
            <person name="Hoefle M.G."/>
            <person name="Bunk B."/>
        </authorList>
    </citation>
    <scope>NUCLEOTIDE SEQUENCE</scope>
    <source>
        <strain evidence="1">H23</strain>
    </source>
</reference>
<organism evidence="1 2">
    <name type="scientific">Legionella pneumophila</name>
    <dbReference type="NCBI Taxonomy" id="446"/>
    <lineage>
        <taxon>Bacteria</taxon>
        <taxon>Pseudomonadati</taxon>
        <taxon>Pseudomonadota</taxon>
        <taxon>Gammaproteobacteria</taxon>
        <taxon>Legionellales</taxon>
        <taxon>Legionellaceae</taxon>
        <taxon>Legionella</taxon>
    </lineage>
</organism>